<dbReference type="Proteomes" id="UP000471031">
    <property type="component" value="Unassembled WGS sequence"/>
</dbReference>
<keyword evidence="3" id="KW-0067">ATP-binding</keyword>
<organism evidence="6 7">
    <name type="scientific">Heliomicrobium gestii</name>
    <name type="common">Heliobacterium gestii</name>
    <dbReference type="NCBI Taxonomy" id="2699"/>
    <lineage>
        <taxon>Bacteria</taxon>
        <taxon>Bacillati</taxon>
        <taxon>Bacillota</taxon>
        <taxon>Clostridia</taxon>
        <taxon>Eubacteriales</taxon>
        <taxon>Heliobacteriaceae</taxon>
        <taxon>Heliomicrobium</taxon>
    </lineage>
</organism>
<name>A0A845LG15_HELGE</name>
<dbReference type="InterPro" id="IPR033756">
    <property type="entry name" value="YlxH/NBP35"/>
</dbReference>
<dbReference type="GO" id="GO:0046872">
    <property type="term" value="F:metal ion binding"/>
    <property type="evidence" value="ECO:0007669"/>
    <property type="project" value="UniProtKB-KW"/>
</dbReference>
<evidence type="ECO:0000256" key="1">
    <source>
        <dbReference type="ARBA" id="ARBA00022723"/>
    </source>
</evidence>
<dbReference type="GO" id="GO:0140663">
    <property type="term" value="F:ATP-dependent FeS chaperone activity"/>
    <property type="evidence" value="ECO:0007669"/>
    <property type="project" value="InterPro"/>
</dbReference>
<dbReference type="AlphaFoldDB" id="A0A845LG15"/>
<dbReference type="InterPro" id="IPR019591">
    <property type="entry name" value="Mrp/NBP35_ATP-bd"/>
</dbReference>
<evidence type="ECO:0000256" key="2">
    <source>
        <dbReference type="ARBA" id="ARBA00022741"/>
    </source>
</evidence>
<evidence type="ECO:0000313" key="6">
    <source>
        <dbReference type="EMBL" id="MZP43375.1"/>
    </source>
</evidence>
<evidence type="ECO:0000256" key="5">
    <source>
        <dbReference type="ARBA" id="ARBA00023014"/>
    </source>
</evidence>
<sequence>MACEVVIAVMSGKGGTGKSTVTALLAAGLAKAGLSVGVVDADLVGPAIPALFGLKEPLRLEEGRWIPAVTRRGIAVLSAGLLPDEGMSLLAASPERRRAIIDEWIHCPALGERDVLLIDTPSGIGEAQEAVMDAFAASSGHPYRQRPVTATASAGATNRPAPLRNRFTGAVLVTSLRDLDRHVVRRTAAWLQEKGATIVGVVENGGEIECPHCETLIALSDGDAPWAEGDGVIACFPWSSTLIDFARAGRLEEYHHPLVFEMAINIWESSCKGC</sequence>
<keyword evidence="5" id="KW-0411">Iron-sulfur</keyword>
<dbReference type="PANTHER" id="PTHR23264:SF19">
    <property type="entry name" value="CYTOSOLIC FE-S CLUSTER ASSEMBLY FACTOR NUBP2"/>
    <property type="match status" value="1"/>
</dbReference>
<dbReference type="RefSeq" id="WP_161261938.1">
    <property type="nucleotide sequence ID" value="NZ_JAFBDC010000016.1"/>
</dbReference>
<keyword evidence="2" id="KW-0547">Nucleotide-binding</keyword>
<keyword evidence="7" id="KW-1185">Reference proteome</keyword>
<dbReference type="OrthoDB" id="9809679at2"/>
<dbReference type="SUPFAM" id="SSF52540">
    <property type="entry name" value="P-loop containing nucleoside triphosphate hydrolases"/>
    <property type="match status" value="1"/>
</dbReference>
<dbReference type="Gene3D" id="3.40.50.300">
    <property type="entry name" value="P-loop containing nucleotide triphosphate hydrolases"/>
    <property type="match status" value="1"/>
</dbReference>
<protein>
    <submittedName>
        <fullName evidence="6">P-loop NTPase</fullName>
    </submittedName>
</protein>
<keyword evidence="4" id="KW-0408">Iron</keyword>
<evidence type="ECO:0000313" key="7">
    <source>
        <dbReference type="Proteomes" id="UP000471031"/>
    </source>
</evidence>
<evidence type="ECO:0000256" key="4">
    <source>
        <dbReference type="ARBA" id="ARBA00023004"/>
    </source>
</evidence>
<dbReference type="Pfam" id="PF10609">
    <property type="entry name" value="ParA"/>
    <property type="match status" value="1"/>
</dbReference>
<keyword evidence="1" id="KW-0479">Metal-binding</keyword>
<proteinExistence type="predicted"/>
<gene>
    <name evidence="6" type="ORF">GTO89_10015</name>
</gene>
<dbReference type="GO" id="GO:0005524">
    <property type="term" value="F:ATP binding"/>
    <property type="evidence" value="ECO:0007669"/>
    <property type="project" value="UniProtKB-KW"/>
</dbReference>
<comment type="caution">
    <text evidence="6">The sequence shown here is derived from an EMBL/GenBank/DDBJ whole genome shotgun (WGS) entry which is preliminary data.</text>
</comment>
<dbReference type="GO" id="GO:0051536">
    <property type="term" value="F:iron-sulfur cluster binding"/>
    <property type="evidence" value="ECO:0007669"/>
    <property type="project" value="UniProtKB-KW"/>
</dbReference>
<reference evidence="6 7" key="1">
    <citation type="submission" date="2020-01" db="EMBL/GenBank/DDBJ databases">
        <title>Whole genome sequence of Heliobacterium gestii DSM 11169.</title>
        <authorList>
            <person name="Kyndt J.A."/>
            <person name="Meyer T.E."/>
        </authorList>
    </citation>
    <scope>NUCLEOTIDE SEQUENCE [LARGE SCALE GENOMIC DNA]</scope>
    <source>
        <strain evidence="6 7">DSM 11169</strain>
    </source>
</reference>
<dbReference type="GO" id="GO:0005829">
    <property type="term" value="C:cytosol"/>
    <property type="evidence" value="ECO:0007669"/>
    <property type="project" value="TreeGrafter"/>
</dbReference>
<dbReference type="EMBL" id="WXEX01000007">
    <property type="protein sequence ID" value="MZP43375.1"/>
    <property type="molecule type" value="Genomic_DNA"/>
</dbReference>
<accession>A0A845LG15</accession>
<evidence type="ECO:0000256" key="3">
    <source>
        <dbReference type="ARBA" id="ARBA00022840"/>
    </source>
</evidence>
<dbReference type="GO" id="GO:0016226">
    <property type="term" value="P:iron-sulfur cluster assembly"/>
    <property type="evidence" value="ECO:0007669"/>
    <property type="project" value="InterPro"/>
</dbReference>
<dbReference type="PANTHER" id="PTHR23264">
    <property type="entry name" value="NUCLEOTIDE-BINDING PROTEIN NBP35 YEAST -RELATED"/>
    <property type="match status" value="1"/>
</dbReference>
<dbReference type="InterPro" id="IPR027417">
    <property type="entry name" value="P-loop_NTPase"/>
</dbReference>